<protein>
    <recommendedName>
        <fullName evidence="5">Lipoprotein</fullName>
    </recommendedName>
</protein>
<feature type="chain" id="PRO_5032371821" description="Lipoprotein" evidence="2">
    <location>
        <begin position="21"/>
        <end position="223"/>
    </location>
</feature>
<accession>A0A841CY22</accession>
<keyword evidence="4" id="KW-1185">Reference proteome</keyword>
<gene>
    <name evidence="3" type="ORF">FHS22_001458</name>
</gene>
<proteinExistence type="predicted"/>
<dbReference type="AlphaFoldDB" id="A0A841CY22"/>
<evidence type="ECO:0000313" key="3">
    <source>
        <dbReference type="EMBL" id="MBB5962199.1"/>
    </source>
</evidence>
<dbReference type="RefSeq" id="WP_184939491.1">
    <property type="nucleotide sequence ID" value="NZ_BAAAWZ010000001.1"/>
</dbReference>
<comment type="caution">
    <text evidence="3">The sequence shown here is derived from an EMBL/GenBank/DDBJ whole genome shotgun (WGS) entry which is preliminary data.</text>
</comment>
<evidence type="ECO:0000256" key="1">
    <source>
        <dbReference type="SAM" id="MobiDB-lite"/>
    </source>
</evidence>
<dbReference type="EMBL" id="JACHJJ010000003">
    <property type="protein sequence ID" value="MBB5962199.1"/>
    <property type="molecule type" value="Genomic_DNA"/>
</dbReference>
<feature type="signal peptide" evidence="2">
    <location>
        <begin position="1"/>
        <end position="20"/>
    </location>
</feature>
<feature type="region of interest" description="Disordered" evidence="1">
    <location>
        <begin position="22"/>
        <end position="62"/>
    </location>
</feature>
<keyword evidence="2" id="KW-0732">Signal</keyword>
<dbReference type="Proteomes" id="UP000562352">
    <property type="component" value="Unassembled WGS sequence"/>
</dbReference>
<evidence type="ECO:0000256" key="2">
    <source>
        <dbReference type="SAM" id="SignalP"/>
    </source>
</evidence>
<sequence length="223" mass="23050">MGAVVALALAGLTGCSPSAAEPFVPAGRPPETAATSGPGAVPGPDGATGPAASPAPAAPGAETVQAAPGVRVVVEPPAASGPDTADMVGAFRDYYVGSLRAIATGGADDDYLAVLSRDASRQGYEWVHGYVEEGHRLRGTLRLYGFSVSSVRGRGSQLDVCIDMSGMREVDARTGEEAGERESWMRRPFLQSAGMRKDDDGVRRLTTIGYVLPSGDEAKRCAR</sequence>
<evidence type="ECO:0008006" key="5">
    <source>
        <dbReference type="Google" id="ProtNLM"/>
    </source>
</evidence>
<organism evidence="3 4">
    <name type="scientific">Planomonospora venezuelensis</name>
    <dbReference type="NCBI Taxonomy" id="1999"/>
    <lineage>
        <taxon>Bacteria</taxon>
        <taxon>Bacillati</taxon>
        <taxon>Actinomycetota</taxon>
        <taxon>Actinomycetes</taxon>
        <taxon>Streptosporangiales</taxon>
        <taxon>Streptosporangiaceae</taxon>
        <taxon>Planomonospora</taxon>
    </lineage>
</organism>
<evidence type="ECO:0000313" key="4">
    <source>
        <dbReference type="Proteomes" id="UP000562352"/>
    </source>
</evidence>
<feature type="compositionally biased region" description="Low complexity" evidence="1">
    <location>
        <begin position="37"/>
        <end position="61"/>
    </location>
</feature>
<reference evidence="3 4" key="1">
    <citation type="submission" date="2020-08" db="EMBL/GenBank/DDBJ databases">
        <title>Genomic Encyclopedia of Type Strains, Phase III (KMG-III): the genomes of soil and plant-associated and newly described type strains.</title>
        <authorList>
            <person name="Whitman W."/>
        </authorList>
    </citation>
    <scope>NUCLEOTIDE SEQUENCE [LARGE SCALE GENOMIC DNA]</scope>
    <source>
        <strain evidence="3 4">CECT 3303</strain>
    </source>
</reference>
<name>A0A841CY22_PLAVE</name>